<evidence type="ECO:0000256" key="1">
    <source>
        <dbReference type="SAM" id="Phobius"/>
    </source>
</evidence>
<proteinExistence type="predicted"/>
<evidence type="ECO:0008006" key="4">
    <source>
        <dbReference type="Google" id="ProtNLM"/>
    </source>
</evidence>
<feature type="transmembrane region" description="Helical" evidence="1">
    <location>
        <begin position="55"/>
        <end position="71"/>
    </location>
</feature>
<name>A0ABW5LNE4_9FLAO</name>
<protein>
    <recommendedName>
        <fullName evidence="4">DUF3379 domain-containing protein</fullName>
    </recommendedName>
</protein>
<keyword evidence="1" id="KW-0472">Membrane</keyword>
<evidence type="ECO:0000313" key="3">
    <source>
        <dbReference type="Proteomes" id="UP001597508"/>
    </source>
</evidence>
<dbReference type="EMBL" id="JBHULH010000001">
    <property type="protein sequence ID" value="MFD2566185.1"/>
    <property type="molecule type" value="Genomic_DNA"/>
</dbReference>
<dbReference type="RefSeq" id="WP_379664904.1">
    <property type="nucleotide sequence ID" value="NZ_JBHULH010000001.1"/>
</dbReference>
<organism evidence="2 3">
    <name type="scientific">Pseudotenacibaculum haliotis</name>
    <dbReference type="NCBI Taxonomy" id="1862138"/>
    <lineage>
        <taxon>Bacteria</taxon>
        <taxon>Pseudomonadati</taxon>
        <taxon>Bacteroidota</taxon>
        <taxon>Flavobacteriia</taxon>
        <taxon>Flavobacteriales</taxon>
        <taxon>Flavobacteriaceae</taxon>
        <taxon>Pseudotenacibaculum</taxon>
    </lineage>
</organism>
<reference evidence="3" key="1">
    <citation type="journal article" date="2019" name="Int. J. Syst. Evol. Microbiol.">
        <title>The Global Catalogue of Microorganisms (GCM) 10K type strain sequencing project: providing services to taxonomists for standard genome sequencing and annotation.</title>
        <authorList>
            <consortium name="The Broad Institute Genomics Platform"/>
            <consortium name="The Broad Institute Genome Sequencing Center for Infectious Disease"/>
            <person name="Wu L."/>
            <person name="Ma J."/>
        </authorList>
    </citation>
    <scope>NUCLEOTIDE SEQUENCE [LARGE SCALE GENOMIC DNA]</scope>
    <source>
        <strain evidence="3">KCTC 52127</strain>
    </source>
</reference>
<keyword evidence="1" id="KW-1133">Transmembrane helix</keyword>
<comment type="caution">
    <text evidence="2">The sequence shown here is derived from an EMBL/GenBank/DDBJ whole genome shotgun (WGS) entry which is preliminary data.</text>
</comment>
<gene>
    <name evidence="2" type="ORF">ACFSRZ_02300</name>
</gene>
<accession>A0ABW5LNE4</accession>
<feature type="transmembrane region" description="Helical" evidence="1">
    <location>
        <begin position="105"/>
        <end position="124"/>
    </location>
</feature>
<dbReference type="Proteomes" id="UP001597508">
    <property type="component" value="Unassembled WGS sequence"/>
</dbReference>
<evidence type="ECO:0000313" key="2">
    <source>
        <dbReference type="EMBL" id="MFD2566185.1"/>
    </source>
</evidence>
<keyword evidence="1" id="KW-0812">Transmembrane</keyword>
<sequence length="136" mass="15540">MEENKNTQIDAFLKKQIQEMPLESPSKDFTSNLMSVLEEETSQSTQYVPLISKKIWIGIAALIAAIFFIPFQEQEGSLMDKVPLDLSFLDSIKMPTLEGFTISSVALYAIFFFTLMIFAQIFYIKGYFNKRESGLL</sequence>
<keyword evidence="3" id="KW-1185">Reference proteome</keyword>